<evidence type="ECO:0008006" key="4">
    <source>
        <dbReference type="Google" id="ProtNLM"/>
    </source>
</evidence>
<feature type="signal peptide" evidence="1">
    <location>
        <begin position="1"/>
        <end position="21"/>
    </location>
</feature>
<name>A0A5D0ML28_FLESI</name>
<dbReference type="Proteomes" id="UP000323337">
    <property type="component" value="Unassembled WGS sequence"/>
</dbReference>
<evidence type="ECO:0000313" key="3">
    <source>
        <dbReference type="Proteomes" id="UP000323337"/>
    </source>
</evidence>
<feature type="chain" id="PRO_5022926149" description="Lipoprotein" evidence="1">
    <location>
        <begin position="22"/>
        <end position="210"/>
    </location>
</feature>
<sequence length="210" mass="24201">MRKIIFLFCLSVLLIMGCAKPYDNFSSYVFNPENEHGRVLKSKYIDSLYSAYKEINQRAIPLQQPGLGFTSGQRCGDLCNNEAGDFWFYIVSPHKKPVSSGRYESINRRAYEVFRKKVPDIIHALKYAPSEKLIKDEHFEGVVIGTTWPVYSSIGEYLNPKKYEEGDIFIPLDLLGKYVKYEIYMRDLLCGSHVFASDAEKQPQLVDICR</sequence>
<gene>
    <name evidence="2" type="ORF">FXF49_08115</name>
</gene>
<organism evidence="2 3">
    <name type="scientific">Flexistipes sinusarabici</name>
    <dbReference type="NCBI Taxonomy" id="2352"/>
    <lineage>
        <taxon>Bacteria</taxon>
        <taxon>Pseudomonadati</taxon>
        <taxon>Deferribacterota</taxon>
        <taxon>Deferribacteres</taxon>
        <taxon>Deferribacterales</taxon>
        <taxon>Flexistipitaceae</taxon>
        <taxon>Flexistipes</taxon>
    </lineage>
</organism>
<dbReference type="RefSeq" id="WP_303701392.1">
    <property type="nucleotide sequence ID" value="NZ_VSIV01000200.1"/>
</dbReference>
<keyword evidence="1" id="KW-0732">Signal</keyword>
<accession>A0A5D0ML28</accession>
<comment type="caution">
    <text evidence="2">The sequence shown here is derived from an EMBL/GenBank/DDBJ whole genome shotgun (WGS) entry which is preliminary data.</text>
</comment>
<dbReference type="AlphaFoldDB" id="A0A5D0ML28"/>
<dbReference type="PROSITE" id="PS51257">
    <property type="entry name" value="PROKAR_LIPOPROTEIN"/>
    <property type="match status" value="1"/>
</dbReference>
<dbReference type="EMBL" id="VSIV01000200">
    <property type="protein sequence ID" value="TYB33102.1"/>
    <property type="molecule type" value="Genomic_DNA"/>
</dbReference>
<reference evidence="2 3" key="1">
    <citation type="submission" date="2019-08" db="EMBL/GenBank/DDBJ databases">
        <title>Genomic characterization of a novel candidate phylum (ARYD3) from a high temperature, high salinity tertiary oil reservoir in north central Oklahoma, USA.</title>
        <authorList>
            <person name="Youssef N.H."/>
            <person name="Yadav A."/>
            <person name="Elshahed M.S."/>
        </authorList>
    </citation>
    <scope>NUCLEOTIDE SEQUENCE [LARGE SCALE GENOMIC DNA]</scope>
    <source>
        <strain evidence="2">ARYD1</strain>
    </source>
</reference>
<proteinExistence type="predicted"/>
<evidence type="ECO:0000256" key="1">
    <source>
        <dbReference type="SAM" id="SignalP"/>
    </source>
</evidence>
<evidence type="ECO:0000313" key="2">
    <source>
        <dbReference type="EMBL" id="TYB33102.1"/>
    </source>
</evidence>
<protein>
    <recommendedName>
        <fullName evidence="4">Lipoprotein</fullName>
    </recommendedName>
</protein>